<protein>
    <submittedName>
        <fullName evidence="11">Cytochrome P450 monooxygenase</fullName>
    </submittedName>
</protein>
<dbReference type="EMBL" id="ML741898">
    <property type="protein sequence ID" value="KAE8320781.1"/>
    <property type="molecule type" value="Genomic_DNA"/>
</dbReference>
<evidence type="ECO:0000256" key="2">
    <source>
        <dbReference type="ARBA" id="ARBA00010617"/>
    </source>
</evidence>
<evidence type="ECO:0000256" key="5">
    <source>
        <dbReference type="ARBA" id="ARBA00023002"/>
    </source>
</evidence>
<dbReference type="AlphaFoldDB" id="A0A5N6WIT9"/>
<dbReference type="PRINTS" id="PR00385">
    <property type="entry name" value="P450"/>
</dbReference>
<evidence type="ECO:0000256" key="10">
    <source>
        <dbReference type="SAM" id="Phobius"/>
    </source>
</evidence>
<keyword evidence="6 8" id="KW-0408">Iron</keyword>
<dbReference type="Proteomes" id="UP000325945">
    <property type="component" value="Unassembled WGS sequence"/>
</dbReference>
<dbReference type="PANTHER" id="PTHR24305:SF210">
    <property type="entry name" value="CYTOCHROME P450 MONOOXYGENASE ASQL-RELATED"/>
    <property type="match status" value="1"/>
</dbReference>
<dbReference type="InterPro" id="IPR017972">
    <property type="entry name" value="Cyt_P450_CS"/>
</dbReference>
<dbReference type="GO" id="GO:0005506">
    <property type="term" value="F:iron ion binding"/>
    <property type="evidence" value="ECO:0007669"/>
    <property type="project" value="InterPro"/>
</dbReference>
<gene>
    <name evidence="11" type="ORF">BDV39DRAFT_211363</name>
</gene>
<dbReference type="InterPro" id="IPR002401">
    <property type="entry name" value="Cyt_P450_E_grp-I"/>
</dbReference>
<evidence type="ECO:0000256" key="4">
    <source>
        <dbReference type="ARBA" id="ARBA00022723"/>
    </source>
</evidence>
<dbReference type="InterPro" id="IPR036396">
    <property type="entry name" value="Cyt_P450_sf"/>
</dbReference>
<evidence type="ECO:0000256" key="1">
    <source>
        <dbReference type="ARBA" id="ARBA00001971"/>
    </source>
</evidence>
<dbReference type="GO" id="GO:0020037">
    <property type="term" value="F:heme binding"/>
    <property type="evidence" value="ECO:0007669"/>
    <property type="project" value="InterPro"/>
</dbReference>
<evidence type="ECO:0000256" key="7">
    <source>
        <dbReference type="ARBA" id="ARBA00023033"/>
    </source>
</evidence>
<accession>A0A5N6WIT9</accession>
<dbReference type="CDD" id="cd11058">
    <property type="entry name" value="CYP60B-like"/>
    <property type="match status" value="1"/>
</dbReference>
<evidence type="ECO:0000256" key="9">
    <source>
        <dbReference type="RuleBase" id="RU000461"/>
    </source>
</evidence>
<dbReference type="PRINTS" id="PR00463">
    <property type="entry name" value="EP450I"/>
</dbReference>
<dbReference type="GO" id="GO:0004497">
    <property type="term" value="F:monooxygenase activity"/>
    <property type="evidence" value="ECO:0007669"/>
    <property type="project" value="UniProtKB-KW"/>
</dbReference>
<keyword evidence="7 9" id="KW-0503">Monooxygenase</keyword>
<proteinExistence type="inferred from homology"/>
<keyword evidence="3 8" id="KW-0349">Heme</keyword>
<comment type="cofactor">
    <cofactor evidence="1 8">
        <name>heme</name>
        <dbReference type="ChEBI" id="CHEBI:30413"/>
    </cofactor>
</comment>
<dbReference type="Gene3D" id="1.10.630.10">
    <property type="entry name" value="Cytochrome P450"/>
    <property type="match status" value="1"/>
</dbReference>
<comment type="similarity">
    <text evidence="2 9">Belongs to the cytochrome P450 family.</text>
</comment>
<keyword evidence="10" id="KW-0812">Transmembrane</keyword>
<dbReference type="GO" id="GO:0016705">
    <property type="term" value="F:oxidoreductase activity, acting on paired donors, with incorporation or reduction of molecular oxygen"/>
    <property type="evidence" value="ECO:0007669"/>
    <property type="project" value="InterPro"/>
</dbReference>
<keyword evidence="4 8" id="KW-0479">Metal-binding</keyword>
<keyword evidence="10" id="KW-1133">Transmembrane helix</keyword>
<evidence type="ECO:0000256" key="6">
    <source>
        <dbReference type="ARBA" id="ARBA00023004"/>
    </source>
</evidence>
<evidence type="ECO:0000313" key="12">
    <source>
        <dbReference type="Proteomes" id="UP000325945"/>
    </source>
</evidence>
<dbReference type="PANTHER" id="PTHR24305">
    <property type="entry name" value="CYTOCHROME P450"/>
    <property type="match status" value="1"/>
</dbReference>
<evidence type="ECO:0000256" key="3">
    <source>
        <dbReference type="ARBA" id="ARBA00022617"/>
    </source>
</evidence>
<keyword evidence="5 9" id="KW-0560">Oxidoreductase</keyword>
<evidence type="ECO:0000313" key="11">
    <source>
        <dbReference type="EMBL" id="KAE8320781.1"/>
    </source>
</evidence>
<dbReference type="InterPro" id="IPR050121">
    <property type="entry name" value="Cytochrome_P450_monoxygenase"/>
</dbReference>
<feature type="binding site" description="axial binding residue" evidence="8">
    <location>
        <position position="460"/>
    </location>
    <ligand>
        <name>heme</name>
        <dbReference type="ChEBI" id="CHEBI:30413"/>
    </ligand>
    <ligandPart>
        <name>Fe</name>
        <dbReference type="ChEBI" id="CHEBI:18248"/>
    </ligandPart>
</feature>
<dbReference type="InterPro" id="IPR001128">
    <property type="entry name" value="Cyt_P450"/>
</dbReference>
<reference evidence="12" key="1">
    <citation type="submission" date="2019-04" db="EMBL/GenBank/DDBJ databases">
        <title>Friends and foes A comparative genomics studyof 23 Aspergillus species from section Flavi.</title>
        <authorList>
            <consortium name="DOE Joint Genome Institute"/>
            <person name="Kjaerbolling I."/>
            <person name="Vesth T."/>
            <person name="Frisvad J.C."/>
            <person name="Nybo J.L."/>
            <person name="Theobald S."/>
            <person name="Kildgaard S."/>
            <person name="Isbrandt T."/>
            <person name="Kuo A."/>
            <person name="Sato A."/>
            <person name="Lyhne E.K."/>
            <person name="Kogle M.E."/>
            <person name="Wiebenga A."/>
            <person name="Kun R.S."/>
            <person name="Lubbers R.J."/>
            <person name="Makela M.R."/>
            <person name="Barry K."/>
            <person name="Chovatia M."/>
            <person name="Clum A."/>
            <person name="Daum C."/>
            <person name="Haridas S."/>
            <person name="He G."/>
            <person name="LaButti K."/>
            <person name="Lipzen A."/>
            <person name="Mondo S."/>
            <person name="Riley R."/>
            <person name="Salamov A."/>
            <person name="Simmons B.A."/>
            <person name="Magnuson J.K."/>
            <person name="Henrissat B."/>
            <person name="Mortensen U.H."/>
            <person name="Larsen T.O."/>
            <person name="Devries R.P."/>
            <person name="Grigoriev I.V."/>
            <person name="Machida M."/>
            <person name="Baker S.E."/>
            <person name="Andersen M.R."/>
        </authorList>
    </citation>
    <scope>NUCLEOTIDE SEQUENCE [LARGE SCALE GENOMIC DNA]</scope>
    <source>
        <strain evidence="12">CBS 130017</strain>
    </source>
</reference>
<feature type="transmembrane region" description="Helical" evidence="10">
    <location>
        <begin position="17"/>
        <end position="36"/>
    </location>
</feature>
<sequence>MSLPTALEYLQGLSSTMLWGLCLAGLLLTFILRAFYNVFLHPLARYPGPILWRSSVIPYQLALLRGTAHLHSAQLHERYGPVVRVSPNELSYITAKAWTDIYGRRHPEQLKKHSDITSAPAGGTHGLANTPSDDDHARIRRLMVSGFSERGVRAQEEFFTVHIDRLITKIKETLFSRRGTTGTEDKDTIDLTLLFHATTFDIITDLAFGESADTLQKGTDWMSLTMPLARGRIMHIVASSYSSLIIPIMRQLFPGIVPNAAIQYFENTVASLDRRLAQGTRDNSRPDLLQPVLPHLNRPKGLSLGELQSTMRSLMIAGSETSASILTSAHYFTLSNPRIYRRLQAEVRSQFTTEKEINSVTVNQCKYLVAVLQETMRLWPAIAISLPRVTPPEGCEIDGAWVPGGTKVGVSQWSAYHSERNFSQADQFLPERWLPEGEEGAFIKDNRAVFQPFSTGPRNCLGMNFARAETRIIFARLLLDFDLELLTGRDEWEAQKVYIIWERCPLYVRVRQAKR</sequence>
<name>A0A5N6WIT9_9EURO</name>
<organism evidence="11 12">
    <name type="scientific">Aspergillus sergii</name>
    <dbReference type="NCBI Taxonomy" id="1034303"/>
    <lineage>
        <taxon>Eukaryota</taxon>
        <taxon>Fungi</taxon>
        <taxon>Dikarya</taxon>
        <taxon>Ascomycota</taxon>
        <taxon>Pezizomycotina</taxon>
        <taxon>Eurotiomycetes</taxon>
        <taxon>Eurotiomycetidae</taxon>
        <taxon>Eurotiales</taxon>
        <taxon>Aspergillaceae</taxon>
        <taxon>Aspergillus</taxon>
        <taxon>Aspergillus subgen. Circumdati</taxon>
    </lineage>
</organism>
<keyword evidence="12" id="KW-1185">Reference proteome</keyword>
<dbReference type="SUPFAM" id="SSF48264">
    <property type="entry name" value="Cytochrome P450"/>
    <property type="match status" value="1"/>
</dbReference>
<dbReference type="Pfam" id="PF00067">
    <property type="entry name" value="p450"/>
    <property type="match status" value="1"/>
</dbReference>
<keyword evidence="10" id="KW-0472">Membrane</keyword>
<dbReference type="PROSITE" id="PS00086">
    <property type="entry name" value="CYTOCHROME_P450"/>
    <property type="match status" value="1"/>
</dbReference>
<evidence type="ECO:0000256" key="8">
    <source>
        <dbReference type="PIRSR" id="PIRSR602401-1"/>
    </source>
</evidence>